<evidence type="ECO:0000313" key="5">
    <source>
        <dbReference type="EMBL" id="KAJ5311447.1"/>
    </source>
</evidence>
<evidence type="ECO:0000256" key="2">
    <source>
        <dbReference type="ARBA" id="ARBA00022603"/>
    </source>
</evidence>
<evidence type="ECO:0000256" key="1">
    <source>
        <dbReference type="ARBA" id="ARBA00022553"/>
    </source>
</evidence>
<proteinExistence type="predicted"/>
<dbReference type="GO" id="GO:0032259">
    <property type="term" value="P:methylation"/>
    <property type="evidence" value="ECO:0007669"/>
    <property type="project" value="UniProtKB-KW"/>
</dbReference>
<reference evidence="5" key="1">
    <citation type="submission" date="2022-12" db="EMBL/GenBank/DDBJ databases">
        <authorList>
            <person name="Petersen C."/>
        </authorList>
    </citation>
    <scope>NUCLEOTIDE SEQUENCE</scope>
    <source>
        <strain evidence="5">IBT 21472</strain>
    </source>
</reference>
<keyword evidence="3" id="KW-0808">Transferase</keyword>
<dbReference type="InterPro" id="IPR029063">
    <property type="entry name" value="SAM-dependent_MTases_sf"/>
</dbReference>
<dbReference type="SUPFAM" id="SSF53335">
    <property type="entry name" value="S-adenosyl-L-methionine-dependent methyltransferases"/>
    <property type="match status" value="1"/>
</dbReference>
<keyword evidence="4" id="KW-0949">S-adenosyl-L-methionine</keyword>
<comment type="caution">
    <text evidence="5">The sequence shown here is derived from an EMBL/GenBank/DDBJ whole genome shotgun (WGS) entry which is preliminary data.</text>
</comment>
<sequence>MTSSVEDHGVGWSSLWDSGESDLWDRGKASPALVDIIEHESDLINPLNQNGSRKKAIVPGCGRGYDVVMLALHGFDAYGLEISETAVKEAEAYALAQIKSPSAYHFRSGEHRQGSRGSATFLKGDFFSSDWAFTEDIGGSTKFDLAYDYTVS</sequence>
<reference evidence="5" key="2">
    <citation type="journal article" date="2023" name="IMA Fungus">
        <title>Comparative genomic study of the Penicillium genus elucidates a diverse pangenome and 15 lateral gene transfer events.</title>
        <authorList>
            <person name="Petersen C."/>
            <person name="Sorensen T."/>
            <person name="Nielsen M.R."/>
            <person name="Sondergaard T.E."/>
            <person name="Sorensen J.L."/>
            <person name="Fitzpatrick D.A."/>
            <person name="Frisvad J.C."/>
            <person name="Nielsen K.L."/>
        </authorList>
    </citation>
    <scope>NUCLEOTIDE SEQUENCE</scope>
    <source>
        <strain evidence="5">IBT 21472</strain>
    </source>
</reference>
<evidence type="ECO:0000256" key="4">
    <source>
        <dbReference type="ARBA" id="ARBA00022691"/>
    </source>
</evidence>
<protein>
    <recommendedName>
        <fullName evidence="7">S-adenosyl-L-methionine-dependent methyltransferase</fullName>
    </recommendedName>
</protein>
<dbReference type="AlphaFoldDB" id="A0A9W9PU51"/>
<keyword evidence="2" id="KW-0489">Methyltransferase</keyword>
<accession>A0A9W9PU51</accession>
<organism evidence="5 6">
    <name type="scientific">Penicillium atrosanguineum</name>
    <dbReference type="NCBI Taxonomy" id="1132637"/>
    <lineage>
        <taxon>Eukaryota</taxon>
        <taxon>Fungi</taxon>
        <taxon>Dikarya</taxon>
        <taxon>Ascomycota</taxon>
        <taxon>Pezizomycotina</taxon>
        <taxon>Eurotiomycetes</taxon>
        <taxon>Eurotiomycetidae</taxon>
        <taxon>Eurotiales</taxon>
        <taxon>Aspergillaceae</taxon>
        <taxon>Penicillium</taxon>
    </lineage>
</organism>
<dbReference type="Gene3D" id="3.40.50.150">
    <property type="entry name" value="Vaccinia Virus protein VP39"/>
    <property type="match status" value="1"/>
</dbReference>
<dbReference type="PROSITE" id="PS51585">
    <property type="entry name" value="SAM_MT_TPMT"/>
    <property type="match status" value="1"/>
</dbReference>
<evidence type="ECO:0000313" key="6">
    <source>
        <dbReference type="Proteomes" id="UP001147746"/>
    </source>
</evidence>
<dbReference type="GO" id="GO:0008757">
    <property type="term" value="F:S-adenosylmethionine-dependent methyltransferase activity"/>
    <property type="evidence" value="ECO:0007669"/>
    <property type="project" value="InterPro"/>
</dbReference>
<evidence type="ECO:0000256" key="3">
    <source>
        <dbReference type="ARBA" id="ARBA00022679"/>
    </source>
</evidence>
<name>A0A9W9PU51_9EURO</name>
<dbReference type="Pfam" id="PF05724">
    <property type="entry name" value="TPMT"/>
    <property type="match status" value="1"/>
</dbReference>
<keyword evidence="6" id="KW-1185">Reference proteome</keyword>
<gene>
    <name evidence="5" type="ORF">N7476_007307</name>
</gene>
<evidence type="ECO:0008006" key="7">
    <source>
        <dbReference type="Google" id="ProtNLM"/>
    </source>
</evidence>
<dbReference type="PANTHER" id="PTHR32183:SF6">
    <property type="entry name" value="CYSTEINE SULFINATE DESULFINASE_CYSTEINE DESULFURASE AND RELATED ENZYMES"/>
    <property type="match status" value="1"/>
</dbReference>
<dbReference type="PANTHER" id="PTHR32183">
    <property type="match status" value="1"/>
</dbReference>
<dbReference type="InterPro" id="IPR008854">
    <property type="entry name" value="TPMT"/>
</dbReference>
<keyword evidence="1" id="KW-0597">Phosphoprotein</keyword>
<dbReference type="Proteomes" id="UP001147746">
    <property type="component" value="Unassembled WGS sequence"/>
</dbReference>
<dbReference type="EMBL" id="JAPZBO010000007">
    <property type="protein sequence ID" value="KAJ5311447.1"/>
    <property type="molecule type" value="Genomic_DNA"/>
</dbReference>